<evidence type="ECO:0000313" key="2">
    <source>
        <dbReference type="EMBL" id="KAK2148772.1"/>
    </source>
</evidence>
<feature type="transmembrane region" description="Helical" evidence="1">
    <location>
        <begin position="20"/>
        <end position="37"/>
    </location>
</feature>
<evidence type="ECO:0000256" key="1">
    <source>
        <dbReference type="SAM" id="Phobius"/>
    </source>
</evidence>
<keyword evidence="1" id="KW-0472">Membrane</keyword>
<name>A0AAD9J9N0_9ANNE</name>
<accession>A0AAD9J9N0</accession>
<keyword evidence="3" id="KW-1185">Reference proteome</keyword>
<comment type="caution">
    <text evidence="2">The sequence shown here is derived from an EMBL/GenBank/DDBJ whole genome shotgun (WGS) entry which is preliminary data.</text>
</comment>
<gene>
    <name evidence="2" type="ORF">LSH36_484g04038</name>
</gene>
<keyword evidence="1" id="KW-0812">Transmembrane</keyword>
<evidence type="ECO:0000313" key="3">
    <source>
        <dbReference type="Proteomes" id="UP001208570"/>
    </source>
</evidence>
<dbReference type="AlphaFoldDB" id="A0AAD9J9N0"/>
<protein>
    <submittedName>
        <fullName evidence="2">Uncharacterized protein</fullName>
    </submittedName>
</protein>
<reference evidence="2" key="1">
    <citation type="journal article" date="2023" name="Mol. Biol. Evol.">
        <title>Third-Generation Sequencing Reveals the Adaptive Role of the Epigenome in Three Deep-Sea Polychaetes.</title>
        <authorList>
            <person name="Perez M."/>
            <person name="Aroh O."/>
            <person name="Sun Y."/>
            <person name="Lan Y."/>
            <person name="Juniper S.K."/>
            <person name="Young C.R."/>
            <person name="Angers B."/>
            <person name="Qian P.Y."/>
        </authorList>
    </citation>
    <scope>NUCLEOTIDE SEQUENCE</scope>
    <source>
        <strain evidence="2">P08H-3</strain>
    </source>
</reference>
<keyword evidence="1" id="KW-1133">Transmembrane helix</keyword>
<dbReference type="EMBL" id="JAODUP010000484">
    <property type="protein sequence ID" value="KAK2148772.1"/>
    <property type="molecule type" value="Genomic_DNA"/>
</dbReference>
<proteinExistence type="predicted"/>
<organism evidence="2 3">
    <name type="scientific">Paralvinella palmiformis</name>
    <dbReference type="NCBI Taxonomy" id="53620"/>
    <lineage>
        <taxon>Eukaryota</taxon>
        <taxon>Metazoa</taxon>
        <taxon>Spiralia</taxon>
        <taxon>Lophotrochozoa</taxon>
        <taxon>Annelida</taxon>
        <taxon>Polychaeta</taxon>
        <taxon>Sedentaria</taxon>
        <taxon>Canalipalpata</taxon>
        <taxon>Terebellida</taxon>
        <taxon>Terebelliformia</taxon>
        <taxon>Alvinellidae</taxon>
        <taxon>Paralvinella</taxon>
    </lineage>
</organism>
<sequence>MPTESLGQRIKRITRGRGTLFILILPVISLTHLYWYHNSLFHQKPKDDPREILKDAARNRTKKASKLQFCKFSINPTRILRNFDIMLFYSLLYLLF</sequence>
<dbReference type="Proteomes" id="UP001208570">
    <property type="component" value="Unassembled WGS sequence"/>
</dbReference>